<name>A0ABQ7CAT6_BRACR</name>
<dbReference type="Pfam" id="PF03108">
    <property type="entry name" value="DBD_Tnp_Mut"/>
    <property type="match status" value="1"/>
</dbReference>
<proteinExistence type="predicted"/>
<evidence type="ECO:0000313" key="3">
    <source>
        <dbReference type="Proteomes" id="UP000266723"/>
    </source>
</evidence>
<reference evidence="2 3" key="1">
    <citation type="journal article" date="2020" name="BMC Genomics">
        <title>Intraspecific diversification of the crop wild relative Brassica cretica Lam. using demographic model selection.</title>
        <authorList>
            <person name="Kioukis A."/>
            <person name="Michalopoulou V.A."/>
            <person name="Briers L."/>
            <person name="Pirintsos S."/>
            <person name="Studholme D.J."/>
            <person name="Pavlidis P."/>
            <person name="Sarris P.F."/>
        </authorList>
    </citation>
    <scope>NUCLEOTIDE SEQUENCE [LARGE SCALE GENOMIC DNA]</scope>
    <source>
        <strain evidence="3">cv. PFS-1207/04</strain>
    </source>
</reference>
<gene>
    <name evidence="2" type="ORF">DY000_02003390</name>
</gene>
<sequence>MASGESWWSLQKIEEDKKRRDELTKAVDWRSIRGQHKCAVRETGKDEFTFECIKWKCKWSLRAVRMEEHGLFEITSCSGPDACKQRGNNACPDEFDGEFLAYEVEGVVSEHPMLSVAELHKWWNEKFGSEQTFLTQLDMEGEEASDARTLLQDAKKNAIKRLFGD</sequence>
<evidence type="ECO:0000313" key="2">
    <source>
        <dbReference type="EMBL" id="KAF3548692.1"/>
    </source>
</evidence>
<protein>
    <recommendedName>
        <fullName evidence="1">Transposase MuDR plant domain-containing protein</fullName>
    </recommendedName>
</protein>
<accession>A0ABQ7CAT6</accession>
<keyword evidence="3" id="KW-1185">Reference proteome</keyword>
<dbReference type="Proteomes" id="UP000266723">
    <property type="component" value="Unassembled WGS sequence"/>
</dbReference>
<evidence type="ECO:0000259" key="1">
    <source>
        <dbReference type="Pfam" id="PF03108"/>
    </source>
</evidence>
<dbReference type="EMBL" id="QGKV02000832">
    <property type="protein sequence ID" value="KAF3548692.1"/>
    <property type="molecule type" value="Genomic_DNA"/>
</dbReference>
<dbReference type="InterPro" id="IPR004332">
    <property type="entry name" value="Transposase_MuDR"/>
</dbReference>
<feature type="domain" description="Transposase MuDR plant" evidence="1">
    <location>
        <begin position="22"/>
        <end position="74"/>
    </location>
</feature>
<comment type="caution">
    <text evidence="2">The sequence shown here is derived from an EMBL/GenBank/DDBJ whole genome shotgun (WGS) entry which is preliminary data.</text>
</comment>
<organism evidence="2 3">
    <name type="scientific">Brassica cretica</name>
    <name type="common">Mustard</name>
    <dbReference type="NCBI Taxonomy" id="69181"/>
    <lineage>
        <taxon>Eukaryota</taxon>
        <taxon>Viridiplantae</taxon>
        <taxon>Streptophyta</taxon>
        <taxon>Embryophyta</taxon>
        <taxon>Tracheophyta</taxon>
        <taxon>Spermatophyta</taxon>
        <taxon>Magnoliopsida</taxon>
        <taxon>eudicotyledons</taxon>
        <taxon>Gunneridae</taxon>
        <taxon>Pentapetalae</taxon>
        <taxon>rosids</taxon>
        <taxon>malvids</taxon>
        <taxon>Brassicales</taxon>
        <taxon>Brassicaceae</taxon>
        <taxon>Brassiceae</taxon>
        <taxon>Brassica</taxon>
    </lineage>
</organism>